<dbReference type="EMBL" id="MTYJ01000125">
    <property type="protein sequence ID" value="OQV13373.1"/>
    <property type="molecule type" value="Genomic_DNA"/>
</dbReference>
<dbReference type="AlphaFoldDB" id="A0A1W0WE21"/>
<organism evidence="1 2">
    <name type="scientific">Hypsibius exemplaris</name>
    <name type="common">Freshwater tardigrade</name>
    <dbReference type="NCBI Taxonomy" id="2072580"/>
    <lineage>
        <taxon>Eukaryota</taxon>
        <taxon>Metazoa</taxon>
        <taxon>Ecdysozoa</taxon>
        <taxon>Tardigrada</taxon>
        <taxon>Eutardigrada</taxon>
        <taxon>Parachela</taxon>
        <taxon>Hypsibioidea</taxon>
        <taxon>Hypsibiidae</taxon>
        <taxon>Hypsibius</taxon>
    </lineage>
</organism>
<accession>A0A1W0WE21</accession>
<proteinExistence type="predicted"/>
<reference evidence="2" key="1">
    <citation type="submission" date="2017-01" db="EMBL/GenBank/DDBJ databases">
        <title>Comparative genomics of anhydrobiosis in the tardigrade Hypsibius dujardini.</title>
        <authorList>
            <person name="Yoshida Y."/>
            <person name="Koutsovoulos G."/>
            <person name="Laetsch D."/>
            <person name="Stevens L."/>
            <person name="Kumar S."/>
            <person name="Horikawa D."/>
            <person name="Ishino K."/>
            <person name="Komine S."/>
            <person name="Tomita M."/>
            <person name="Blaxter M."/>
            <person name="Arakawa K."/>
        </authorList>
    </citation>
    <scope>NUCLEOTIDE SEQUENCE [LARGE SCALE GENOMIC DNA]</scope>
    <source>
        <strain evidence="2">Z151</strain>
    </source>
</reference>
<dbReference type="Proteomes" id="UP000192578">
    <property type="component" value="Unassembled WGS sequence"/>
</dbReference>
<sequence>MRPNVYSPGPTALLTGPKGGELFFEDGGFSNSGTFLRHGDDSLRDSGTYQVGATRTSSLGSLQHLETDV</sequence>
<keyword evidence="2" id="KW-1185">Reference proteome</keyword>
<protein>
    <submittedName>
        <fullName evidence="1">Uncharacterized protein</fullName>
    </submittedName>
</protein>
<comment type="caution">
    <text evidence="1">The sequence shown here is derived from an EMBL/GenBank/DDBJ whole genome shotgun (WGS) entry which is preliminary data.</text>
</comment>
<name>A0A1W0WE21_HYPEX</name>
<evidence type="ECO:0000313" key="1">
    <source>
        <dbReference type="EMBL" id="OQV13373.1"/>
    </source>
</evidence>
<evidence type="ECO:0000313" key="2">
    <source>
        <dbReference type="Proteomes" id="UP000192578"/>
    </source>
</evidence>
<gene>
    <name evidence="1" type="ORF">BV898_12407</name>
</gene>